<dbReference type="InterPro" id="IPR002477">
    <property type="entry name" value="Peptidoglycan-bd-like"/>
</dbReference>
<accession>A0A3M2JPB9</accession>
<dbReference type="AlphaFoldDB" id="A0A3M2JPB9"/>
<sequence>MDQMVLKAQQYINATYGGRTGYARVTEDGRTGWGTMYGLTRGLQIELGIAQPSNSFGDATRAAFEAQIGRINSATTQHEVVVLLQCALWCKGYGGGPIGDGWSEAVAVSVASVRARLGLAVTDDPLGGSATVPSKLMKSLLTMDAYVQLTGGSLALRAGQQWLNRRYWGRKNFYLVPTDGLYTRQMQQGLMYAIQYGLGMSDSVANGNFGPGTREGLASSGLVKLGDGDDDRSFVSLFQIALAANGYDSPVTGSFDTSTQEAVLRFQTFMEMQVIKQQSPAAGRGDFDTWAALLVSTGNPDQHATGFDTNTPLTASVAAARRAGGFLVAGRYLTVASKALAPGEIEVIHGAGLKLAPIFQNYNNAATYFTRAAGVDHGQQAAVRARELGIGPSTIFFAVDYDATGDEASSIVREYFEGVVQGLRCSAAVRYGVGIYATRNVAAAISQAGLAEAVWVSGMSTGYSGNLGFRMPENWHYNQIQELKDLNIDRNVVSHRARPVGPEIMTAAPVRDGAFHPLHWGSKEVGSERAGLMKLQVLAERCAIEAGVDGPAVLSSELIMFWLQSESYALNDELKTLPWELYTPRYETTLSTVPTIMARAVSARRAFFEAAGDVHALDGWYEGDFQHAAATAHGARIWGTTPGSGRAGVGDLGGWGLDVAQAWDNYVSAGKPQPFRAWAATHVGQEDVSLSGFSRSDAIADADGYLVALAMEGGATFAGAWAQVLASHPTWQQRWRAFLTRRFGSHEVLTQALEHLVSVSNLLPPIGWARWFFVHEHPVGAEARAVAQVLADRFYDLAE</sequence>
<dbReference type="InterPro" id="IPR017853">
    <property type="entry name" value="GH"/>
</dbReference>
<dbReference type="Pfam" id="PF01471">
    <property type="entry name" value="PG_binding_1"/>
    <property type="match status" value="1"/>
</dbReference>
<feature type="domain" description="Peptidoglycan binding-like" evidence="1">
    <location>
        <begin position="233"/>
        <end position="274"/>
    </location>
</feature>
<evidence type="ECO:0000313" key="3">
    <source>
        <dbReference type="EMBL" id="RMI12545.1"/>
    </source>
</evidence>
<dbReference type="Gene3D" id="3.20.20.80">
    <property type="entry name" value="Glycosidases"/>
    <property type="match status" value="1"/>
</dbReference>
<evidence type="ECO:0000313" key="4">
    <source>
        <dbReference type="Proteomes" id="UP000269289"/>
    </source>
</evidence>
<gene>
    <name evidence="3" type="ORF">EBM89_08200</name>
</gene>
<reference evidence="3 4" key="1">
    <citation type="submission" date="2018-10" db="EMBL/GenBank/DDBJ databases">
        <title>Isolation, diversity and antifungal activity of actinobacteria from wheat.</title>
        <authorList>
            <person name="Han C."/>
        </authorList>
    </citation>
    <scope>NUCLEOTIDE SEQUENCE [LARGE SCALE GENOMIC DNA]</scope>
    <source>
        <strain evidence="3 4">NEAU-YY56</strain>
    </source>
</reference>
<dbReference type="SUPFAM" id="SSF51445">
    <property type="entry name" value="(Trans)glycosidases"/>
    <property type="match status" value="1"/>
</dbReference>
<dbReference type="SUPFAM" id="SSF47090">
    <property type="entry name" value="PGBD-like"/>
    <property type="match status" value="1"/>
</dbReference>
<name>A0A3M2JPB9_9CELL</name>
<dbReference type="Proteomes" id="UP000269289">
    <property type="component" value="Unassembled WGS sequence"/>
</dbReference>
<dbReference type="OrthoDB" id="1795295at2"/>
<dbReference type="InterPro" id="IPR036366">
    <property type="entry name" value="PGBDSf"/>
</dbReference>
<dbReference type="Pfam" id="PF08924">
    <property type="entry name" value="Rv2525c_GlyHyd-like"/>
    <property type="match status" value="1"/>
</dbReference>
<evidence type="ECO:0000259" key="1">
    <source>
        <dbReference type="Pfam" id="PF01471"/>
    </source>
</evidence>
<keyword evidence="4" id="KW-1185">Reference proteome</keyword>
<organism evidence="3 4">
    <name type="scientific">Cellulomonas triticagri</name>
    <dbReference type="NCBI Taxonomy" id="2483352"/>
    <lineage>
        <taxon>Bacteria</taxon>
        <taxon>Bacillati</taxon>
        <taxon>Actinomycetota</taxon>
        <taxon>Actinomycetes</taxon>
        <taxon>Micrococcales</taxon>
        <taxon>Cellulomonadaceae</taxon>
        <taxon>Cellulomonas</taxon>
    </lineage>
</organism>
<dbReference type="InterPro" id="IPR036365">
    <property type="entry name" value="PGBD-like_sf"/>
</dbReference>
<dbReference type="CDD" id="cd06418">
    <property type="entry name" value="GH25_BacA-like"/>
    <property type="match status" value="1"/>
</dbReference>
<protein>
    <submittedName>
        <fullName evidence="3">DUF1906 domain-containing protein</fullName>
    </submittedName>
</protein>
<proteinExistence type="predicted"/>
<dbReference type="Gene3D" id="1.10.101.10">
    <property type="entry name" value="PGBD-like superfamily/PGBD"/>
    <property type="match status" value="1"/>
</dbReference>
<dbReference type="EMBL" id="RFFI01000035">
    <property type="protein sequence ID" value="RMI12545.1"/>
    <property type="molecule type" value="Genomic_DNA"/>
</dbReference>
<feature type="domain" description="Rv2525c-like glycoside hydrolase-like" evidence="2">
    <location>
        <begin position="322"/>
        <end position="477"/>
    </location>
</feature>
<dbReference type="RefSeq" id="WP_122148954.1">
    <property type="nucleotide sequence ID" value="NZ_RFFI01000035.1"/>
</dbReference>
<dbReference type="InterPro" id="IPR015020">
    <property type="entry name" value="Rv2525c-like_Glyco_Hydro-like"/>
</dbReference>
<comment type="caution">
    <text evidence="3">The sequence shown here is derived from an EMBL/GenBank/DDBJ whole genome shotgun (WGS) entry which is preliminary data.</text>
</comment>
<evidence type="ECO:0000259" key="2">
    <source>
        <dbReference type="Pfam" id="PF08924"/>
    </source>
</evidence>